<keyword evidence="1" id="KW-1133">Transmembrane helix</keyword>
<keyword evidence="4" id="KW-1185">Reference proteome</keyword>
<feature type="transmembrane region" description="Helical" evidence="1">
    <location>
        <begin position="67"/>
        <end position="87"/>
    </location>
</feature>
<comment type="caution">
    <text evidence="2">The sequence shown here is derived from an EMBL/GenBank/DDBJ whole genome shotgun (WGS) entry which is preliminary data.</text>
</comment>
<reference evidence="3 4" key="2">
    <citation type="submission" date="2024-07" db="EMBL/GenBank/DDBJ databases">
        <authorList>
            <person name="Akdeniz Z."/>
        </authorList>
    </citation>
    <scope>NUCLEOTIDE SEQUENCE [LARGE SCALE GENOMIC DNA]</scope>
</reference>
<gene>
    <name evidence="3" type="ORF">HINF_LOCUS24705</name>
    <name evidence="2" type="ORF">HINF_LOCUS43916</name>
</gene>
<proteinExistence type="predicted"/>
<accession>A0AA86QGI1</accession>
<name>A0AA86QGI1_9EUKA</name>
<protein>
    <submittedName>
        <fullName evidence="3">Hypothetical_protein</fullName>
    </submittedName>
</protein>
<evidence type="ECO:0000313" key="4">
    <source>
        <dbReference type="Proteomes" id="UP001642409"/>
    </source>
</evidence>
<dbReference type="EMBL" id="CAXDID020000072">
    <property type="protein sequence ID" value="CAL6015317.1"/>
    <property type="molecule type" value="Genomic_DNA"/>
</dbReference>
<dbReference type="EMBL" id="CATOUU010000871">
    <property type="protein sequence ID" value="CAI9956271.1"/>
    <property type="molecule type" value="Genomic_DNA"/>
</dbReference>
<evidence type="ECO:0000313" key="2">
    <source>
        <dbReference type="EMBL" id="CAI9956271.1"/>
    </source>
</evidence>
<sequence length="270" mass="30715">MFIICNNILTILTDLNYDQGQQIFSSTVYSVDQIQYIKYICVEAIIKQLSIYTICIQRVVQSKDITISTHICQFLVAVGVLLTNYFTKLIKPIQQYIAISIAIDICSICPYILFVLRFIKLRKNNEGEQFLSVVKDNQSTHSIYVKSVTKDQISDNAENVITNPLIPSQQELKKQFSEIMLSLNEEELVSSSANLSSKQLNKSDPIESSVQSSDLEDDLLKQRLTANKKAKPKKPTKLIEKGRIQIENNDSIQKIETVGYEQSVGDFFKK</sequence>
<evidence type="ECO:0000313" key="3">
    <source>
        <dbReference type="EMBL" id="CAL6015317.1"/>
    </source>
</evidence>
<reference evidence="2" key="1">
    <citation type="submission" date="2023-06" db="EMBL/GenBank/DDBJ databases">
        <authorList>
            <person name="Kurt Z."/>
        </authorList>
    </citation>
    <scope>NUCLEOTIDE SEQUENCE</scope>
</reference>
<dbReference type="AlphaFoldDB" id="A0AA86QGI1"/>
<keyword evidence="1" id="KW-0472">Membrane</keyword>
<feature type="transmembrane region" description="Helical" evidence="1">
    <location>
        <begin position="93"/>
        <end position="116"/>
    </location>
</feature>
<dbReference type="Proteomes" id="UP001642409">
    <property type="component" value="Unassembled WGS sequence"/>
</dbReference>
<keyword evidence="1" id="KW-0812">Transmembrane</keyword>
<organism evidence="2">
    <name type="scientific">Hexamita inflata</name>
    <dbReference type="NCBI Taxonomy" id="28002"/>
    <lineage>
        <taxon>Eukaryota</taxon>
        <taxon>Metamonada</taxon>
        <taxon>Diplomonadida</taxon>
        <taxon>Hexamitidae</taxon>
        <taxon>Hexamitinae</taxon>
        <taxon>Hexamita</taxon>
    </lineage>
</organism>
<evidence type="ECO:0000256" key="1">
    <source>
        <dbReference type="SAM" id="Phobius"/>
    </source>
</evidence>